<dbReference type="Proteomes" id="UP001501371">
    <property type="component" value="Unassembled WGS sequence"/>
</dbReference>
<keyword evidence="5 8" id="KW-0963">Cytoplasm</keyword>
<dbReference type="Pfam" id="PF00561">
    <property type="entry name" value="Abhydrolase_1"/>
    <property type="match status" value="1"/>
</dbReference>
<keyword evidence="6 8" id="KW-0645">Protease</keyword>
<evidence type="ECO:0000256" key="3">
    <source>
        <dbReference type="ARBA" id="ARBA00010088"/>
    </source>
</evidence>
<reference evidence="13" key="1">
    <citation type="journal article" date="2019" name="Int. J. Syst. Evol. Microbiol.">
        <title>The Global Catalogue of Microorganisms (GCM) 10K type strain sequencing project: providing services to taxonomists for standard genome sequencing and annotation.</title>
        <authorList>
            <consortium name="The Broad Institute Genomics Platform"/>
            <consortium name="The Broad Institute Genome Sequencing Center for Infectious Disease"/>
            <person name="Wu L."/>
            <person name="Ma J."/>
        </authorList>
    </citation>
    <scope>NUCLEOTIDE SEQUENCE [LARGE SCALE GENOMIC DNA]</scope>
    <source>
        <strain evidence="13">JCM 12696</strain>
    </source>
</reference>
<comment type="subcellular location">
    <subcellularLocation>
        <location evidence="2 8">Cytoplasm</location>
    </subcellularLocation>
</comment>
<comment type="catalytic activity">
    <reaction evidence="1 8 9">
        <text>Release of N-terminal proline from a peptide.</text>
        <dbReference type="EC" id="3.4.11.5"/>
    </reaction>
</comment>
<evidence type="ECO:0000256" key="9">
    <source>
        <dbReference type="RuleBase" id="RU003421"/>
    </source>
</evidence>
<dbReference type="GO" id="GO:0004177">
    <property type="term" value="F:aminopeptidase activity"/>
    <property type="evidence" value="ECO:0007669"/>
    <property type="project" value="UniProtKB-KW"/>
</dbReference>
<proteinExistence type="inferred from homology"/>
<evidence type="ECO:0000313" key="13">
    <source>
        <dbReference type="Proteomes" id="UP001501371"/>
    </source>
</evidence>
<dbReference type="InterPro" id="IPR005944">
    <property type="entry name" value="Pro_iminopeptidase"/>
</dbReference>
<comment type="similarity">
    <text evidence="3 8 9">Belongs to the peptidase S33 family.</text>
</comment>
<keyword evidence="7 8" id="KW-0378">Hydrolase</keyword>
<sequence>MPEHPTPSTPPPPVLYPPVEPYEQGLLDVGDGNHIHWEVCGNPHGKPALVVHGGPGSGRGPRSRRFFDPERYRVVLFDQRNCGRSTPHASDPATDLRHNTTDRLIGDMERLRTHLGIDRWLLFGGSWGSTLILAYAETHPERVSEIVISSVTTTRRSEIDWLYLGAGRLFPEQWERFRAGVPEPARGAVASSPYDTSAPGAPGGGLPAAYARLTESPDPAVRERATADWCAWEDAVLSQEPDGSPTPFSERPPADRLALVRICAHYFSHGAWLEEGALLRDARRLAGIPGVLIHGRFDLGGPLGTAWELARAWPEARLVVVEDAGHKGSDTQRREVRAALDAFADRPHGGPAR</sequence>
<evidence type="ECO:0000256" key="7">
    <source>
        <dbReference type="ARBA" id="ARBA00022801"/>
    </source>
</evidence>
<keyword evidence="4 8" id="KW-0031">Aminopeptidase</keyword>
<name>A0ABP4FKN9_9ACTN</name>
<gene>
    <name evidence="12" type="primary">pip</name>
    <name evidence="12" type="ORF">GCM10009654_44270</name>
</gene>
<dbReference type="InterPro" id="IPR000073">
    <property type="entry name" value="AB_hydrolase_1"/>
</dbReference>
<dbReference type="NCBIfam" id="TIGR01249">
    <property type="entry name" value="pro_imino_pep_1"/>
    <property type="match status" value="1"/>
</dbReference>
<evidence type="ECO:0000256" key="6">
    <source>
        <dbReference type="ARBA" id="ARBA00022670"/>
    </source>
</evidence>
<feature type="domain" description="AB hydrolase-1" evidence="11">
    <location>
        <begin position="49"/>
        <end position="327"/>
    </location>
</feature>
<evidence type="ECO:0000259" key="11">
    <source>
        <dbReference type="Pfam" id="PF00561"/>
    </source>
</evidence>
<feature type="region of interest" description="Disordered" evidence="10">
    <location>
        <begin position="188"/>
        <end position="208"/>
    </location>
</feature>
<dbReference type="InterPro" id="IPR002410">
    <property type="entry name" value="Peptidase_S33"/>
</dbReference>
<keyword evidence="13" id="KW-1185">Reference proteome</keyword>
<evidence type="ECO:0000256" key="1">
    <source>
        <dbReference type="ARBA" id="ARBA00001585"/>
    </source>
</evidence>
<dbReference type="InterPro" id="IPR029058">
    <property type="entry name" value="AB_hydrolase_fold"/>
</dbReference>
<accession>A0ABP4FKN9</accession>
<evidence type="ECO:0000256" key="5">
    <source>
        <dbReference type="ARBA" id="ARBA00022490"/>
    </source>
</evidence>
<comment type="caution">
    <text evidence="12">The sequence shown here is derived from an EMBL/GenBank/DDBJ whole genome shotgun (WGS) entry which is preliminary data.</text>
</comment>
<dbReference type="PANTHER" id="PTHR43722">
    <property type="entry name" value="PROLINE IMINOPEPTIDASE"/>
    <property type="match status" value="1"/>
</dbReference>
<evidence type="ECO:0000313" key="12">
    <source>
        <dbReference type="EMBL" id="GAA1182174.1"/>
    </source>
</evidence>
<evidence type="ECO:0000256" key="10">
    <source>
        <dbReference type="SAM" id="MobiDB-lite"/>
    </source>
</evidence>
<dbReference type="PRINTS" id="PR00793">
    <property type="entry name" value="PROAMNOPTASE"/>
</dbReference>
<dbReference type="Gene3D" id="3.40.50.1820">
    <property type="entry name" value="alpha/beta hydrolase"/>
    <property type="match status" value="1"/>
</dbReference>
<evidence type="ECO:0000256" key="2">
    <source>
        <dbReference type="ARBA" id="ARBA00004496"/>
    </source>
</evidence>
<protein>
    <recommendedName>
        <fullName evidence="8 9">Proline iminopeptidase</fullName>
        <shortName evidence="8">PIP</shortName>
        <ecNumber evidence="8 9">3.4.11.5</ecNumber>
    </recommendedName>
    <alternativeName>
        <fullName evidence="8">Prolyl aminopeptidase</fullName>
    </alternativeName>
</protein>
<dbReference type="PANTHER" id="PTHR43722:SF1">
    <property type="entry name" value="PROLINE IMINOPEPTIDASE"/>
    <property type="match status" value="1"/>
</dbReference>
<evidence type="ECO:0000256" key="4">
    <source>
        <dbReference type="ARBA" id="ARBA00022438"/>
    </source>
</evidence>
<dbReference type="PIRSF" id="PIRSF006431">
    <property type="entry name" value="Pept_S33"/>
    <property type="match status" value="1"/>
</dbReference>
<dbReference type="EC" id="3.4.11.5" evidence="8 9"/>
<evidence type="ECO:0000256" key="8">
    <source>
        <dbReference type="PIRNR" id="PIRNR006431"/>
    </source>
</evidence>
<dbReference type="SUPFAM" id="SSF53474">
    <property type="entry name" value="alpha/beta-Hydrolases"/>
    <property type="match status" value="1"/>
</dbReference>
<dbReference type="EMBL" id="BAAAKV010000041">
    <property type="protein sequence ID" value="GAA1182174.1"/>
    <property type="molecule type" value="Genomic_DNA"/>
</dbReference>
<dbReference type="RefSeq" id="WP_344279419.1">
    <property type="nucleotide sequence ID" value="NZ_BAAAKV010000041.1"/>
</dbReference>
<organism evidence="12 13">
    <name type="scientific">Streptomyces hebeiensis</name>
    <dbReference type="NCBI Taxonomy" id="229486"/>
    <lineage>
        <taxon>Bacteria</taxon>
        <taxon>Bacillati</taxon>
        <taxon>Actinomycetota</taxon>
        <taxon>Actinomycetes</taxon>
        <taxon>Kitasatosporales</taxon>
        <taxon>Streptomycetaceae</taxon>
        <taxon>Streptomyces</taxon>
    </lineage>
</organism>